<evidence type="ECO:0000259" key="3">
    <source>
        <dbReference type="PROSITE" id="PS51371"/>
    </source>
</evidence>
<dbReference type="Pfam" id="PF00571">
    <property type="entry name" value="CBS"/>
    <property type="match status" value="2"/>
</dbReference>
<evidence type="ECO:0000313" key="4">
    <source>
        <dbReference type="EMBL" id="UWM54530.1"/>
    </source>
</evidence>
<gene>
    <name evidence="4" type="ORF">N0B31_20710</name>
</gene>
<dbReference type="PANTHER" id="PTHR43080">
    <property type="entry name" value="CBS DOMAIN-CONTAINING PROTEIN CBSX3, MITOCHONDRIAL"/>
    <property type="match status" value="1"/>
</dbReference>
<dbReference type="Gene3D" id="3.10.580.10">
    <property type="entry name" value="CBS-domain"/>
    <property type="match status" value="1"/>
</dbReference>
<dbReference type="EMBL" id="CP104003">
    <property type="protein sequence ID" value="UWM54530.1"/>
    <property type="molecule type" value="Genomic_DNA"/>
</dbReference>
<dbReference type="InterPro" id="IPR046342">
    <property type="entry name" value="CBS_dom_sf"/>
</dbReference>
<dbReference type="PROSITE" id="PS51371">
    <property type="entry name" value="CBS"/>
    <property type="match status" value="2"/>
</dbReference>
<dbReference type="SUPFAM" id="SSF54631">
    <property type="entry name" value="CBS-domain pair"/>
    <property type="match status" value="1"/>
</dbReference>
<organism evidence="4 5">
    <name type="scientific">Salinirubellus salinus</name>
    <dbReference type="NCBI Taxonomy" id="1364945"/>
    <lineage>
        <taxon>Archaea</taxon>
        <taxon>Methanobacteriati</taxon>
        <taxon>Methanobacteriota</taxon>
        <taxon>Stenosarchaea group</taxon>
        <taxon>Halobacteria</taxon>
        <taxon>Halobacteriales</taxon>
        <taxon>Natronomonadaceae</taxon>
        <taxon>Salinirubellus</taxon>
    </lineage>
</organism>
<name>A0A9E7R2F6_9EURY</name>
<dbReference type="RefSeq" id="WP_260593550.1">
    <property type="nucleotide sequence ID" value="NZ_CP104003.1"/>
</dbReference>
<evidence type="ECO:0000313" key="5">
    <source>
        <dbReference type="Proteomes" id="UP001057580"/>
    </source>
</evidence>
<keyword evidence="5" id="KW-1185">Reference proteome</keyword>
<dbReference type="GeneID" id="74944898"/>
<dbReference type="Proteomes" id="UP001057580">
    <property type="component" value="Chromosome"/>
</dbReference>
<feature type="domain" description="CBS" evidence="3">
    <location>
        <begin position="7"/>
        <end position="65"/>
    </location>
</feature>
<evidence type="ECO:0000256" key="2">
    <source>
        <dbReference type="PROSITE-ProRule" id="PRU00703"/>
    </source>
</evidence>
<proteinExistence type="predicted"/>
<dbReference type="SMART" id="SM00116">
    <property type="entry name" value="CBS"/>
    <property type="match status" value="2"/>
</dbReference>
<protein>
    <submittedName>
        <fullName evidence="4">CBS domain-containing protein</fullName>
    </submittedName>
</protein>
<dbReference type="InterPro" id="IPR051257">
    <property type="entry name" value="Diverse_CBS-Domain"/>
</dbReference>
<accession>A0A9E7R2F6</accession>
<feature type="domain" description="CBS" evidence="3">
    <location>
        <begin position="73"/>
        <end position="128"/>
    </location>
</feature>
<keyword evidence="1 2" id="KW-0129">CBS domain</keyword>
<dbReference type="PANTHER" id="PTHR43080:SF2">
    <property type="entry name" value="CBS DOMAIN-CONTAINING PROTEIN"/>
    <property type="match status" value="1"/>
</dbReference>
<dbReference type="KEGG" id="ssai:N0B31_20710"/>
<evidence type="ECO:0000256" key="1">
    <source>
        <dbReference type="ARBA" id="ARBA00023122"/>
    </source>
</evidence>
<reference evidence="4" key="1">
    <citation type="submission" date="2022-09" db="EMBL/GenBank/DDBJ databases">
        <title>Diverse halophilic archaea isolated from saline environments.</title>
        <authorList>
            <person name="Cui H.-L."/>
        </authorList>
    </citation>
    <scope>NUCLEOTIDE SEQUENCE</scope>
    <source>
        <strain evidence="4">ZS-35-S2</strain>
    </source>
</reference>
<sequence>MSVAEICSENVVTCYLDDPLLEVADLLQREHVGSVVVLNADDEPSGIVTDRDLVVYGRSFAGNLEGTTVNEVVSATVVTVTPETSVPQLTDLMRESGVRRVPVLDDGTLVGIVTMDDVLVHLADELDSDELHDLAAVVEAESPRPR</sequence>
<dbReference type="InterPro" id="IPR000644">
    <property type="entry name" value="CBS_dom"/>
</dbReference>
<dbReference type="AlphaFoldDB" id="A0A9E7R2F6"/>